<gene>
    <name evidence="1" type="ORF">DFP82_10940</name>
</gene>
<organism evidence="1 2">
    <name type="scientific">Psychrobacter fozii</name>
    <dbReference type="NCBI Taxonomy" id="198480"/>
    <lineage>
        <taxon>Bacteria</taxon>
        <taxon>Pseudomonadati</taxon>
        <taxon>Pseudomonadota</taxon>
        <taxon>Gammaproteobacteria</taxon>
        <taxon>Moraxellales</taxon>
        <taxon>Moraxellaceae</taxon>
        <taxon>Psychrobacter</taxon>
    </lineage>
</organism>
<evidence type="ECO:0000313" key="1">
    <source>
        <dbReference type="EMBL" id="PYE38093.1"/>
    </source>
</evidence>
<dbReference type="EMBL" id="QJSU01000009">
    <property type="protein sequence ID" value="PYE38093.1"/>
    <property type="molecule type" value="Genomic_DNA"/>
</dbReference>
<dbReference type="PROSITE" id="PS51257">
    <property type="entry name" value="PROKAR_LIPOPROTEIN"/>
    <property type="match status" value="1"/>
</dbReference>
<protein>
    <submittedName>
        <fullName evidence="1">Uncharacterized protein</fullName>
    </submittedName>
</protein>
<dbReference type="AlphaFoldDB" id="A0A2V4UD03"/>
<evidence type="ECO:0000313" key="2">
    <source>
        <dbReference type="Proteomes" id="UP000247746"/>
    </source>
</evidence>
<comment type="caution">
    <text evidence="1">The sequence shown here is derived from an EMBL/GenBank/DDBJ whole genome shotgun (WGS) entry which is preliminary data.</text>
</comment>
<keyword evidence="2" id="KW-1185">Reference proteome</keyword>
<proteinExistence type="predicted"/>
<accession>A0A2V4UD03</accession>
<name>A0A2V4UD03_9GAMM</name>
<reference evidence="1 2" key="1">
    <citation type="submission" date="2018-06" db="EMBL/GenBank/DDBJ databases">
        <title>Genomic Encyclopedia of Type Strains, Phase III (KMG-III): the genomes of soil and plant-associated and newly described type strains.</title>
        <authorList>
            <person name="Whitman W."/>
        </authorList>
    </citation>
    <scope>NUCLEOTIDE SEQUENCE [LARGE SCALE GENOMIC DNA]</scope>
    <source>
        <strain evidence="1 2">CECT 5889</strain>
    </source>
</reference>
<dbReference type="Proteomes" id="UP000247746">
    <property type="component" value="Unassembled WGS sequence"/>
</dbReference>
<sequence>MRIDMPRWLVSIAVLSIAACTPAQDEKDKFVSGDVAVHEVFWSADHDVPYLFTTSGKISHIYYPNFGTEVYFEPADYIDESSIGSPLNKAAAESLKQAGMTPNVPYSIKRGAELSEAREIGLKVRML</sequence>